<feature type="compositionally biased region" description="Basic and acidic residues" evidence="5">
    <location>
        <begin position="121"/>
        <end position="133"/>
    </location>
</feature>
<dbReference type="InterPro" id="IPR025708">
    <property type="entry name" value="HSP15"/>
</dbReference>
<dbReference type="RefSeq" id="WP_096459326.1">
    <property type="nucleotide sequence ID" value="NZ_AP014936.1"/>
</dbReference>
<dbReference type="Proteomes" id="UP000218899">
    <property type="component" value="Chromosome"/>
</dbReference>
<feature type="domain" description="RNA-binding S4" evidence="6">
    <location>
        <begin position="10"/>
        <end position="67"/>
    </location>
</feature>
<reference evidence="7 8" key="1">
    <citation type="submission" date="2015-08" db="EMBL/GenBank/DDBJ databases">
        <title>Complete genome sequence of Sulfurifustis variabilis.</title>
        <authorList>
            <person name="Miura A."/>
            <person name="Kojima H."/>
            <person name="Fukui M."/>
        </authorList>
    </citation>
    <scope>NUCLEOTIDE SEQUENCE [LARGE SCALE GENOMIC DNA]</scope>
    <source>
        <strain evidence="8">skN76</strain>
    </source>
</reference>
<evidence type="ECO:0000256" key="2">
    <source>
        <dbReference type="ARBA" id="ARBA00022884"/>
    </source>
</evidence>
<sequence>MTTDANRAEARVDKWLWTARFFKTRSLAAEAVAGGKVRVNGERAKPARTVRPGDELRIHFGPYEHVIRVRGVAARRGPATEAALLYEESDESRAARKELAARLAAERVYSRAAKGRPSKKERRELIRLKQGDS</sequence>
<keyword evidence="8" id="KW-1185">Reference proteome</keyword>
<evidence type="ECO:0000313" key="7">
    <source>
        <dbReference type="EMBL" id="BAU47472.1"/>
    </source>
</evidence>
<protein>
    <recommendedName>
        <fullName evidence="4">Heat shock protein 15</fullName>
    </recommendedName>
</protein>
<dbReference type="PROSITE" id="PS50889">
    <property type="entry name" value="S4"/>
    <property type="match status" value="1"/>
</dbReference>
<dbReference type="KEGG" id="sva:SVA_0893"/>
<evidence type="ECO:0000256" key="5">
    <source>
        <dbReference type="SAM" id="MobiDB-lite"/>
    </source>
</evidence>
<evidence type="ECO:0000259" key="6">
    <source>
        <dbReference type="SMART" id="SM00363"/>
    </source>
</evidence>
<dbReference type="CDD" id="cd00165">
    <property type="entry name" value="S4"/>
    <property type="match status" value="1"/>
</dbReference>
<keyword evidence="7" id="KW-0346">Stress response</keyword>
<dbReference type="GO" id="GO:0003677">
    <property type="term" value="F:DNA binding"/>
    <property type="evidence" value="ECO:0007669"/>
    <property type="project" value="UniProtKB-KW"/>
</dbReference>
<dbReference type="OrthoDB" id="9797176at2"/>
<evidence type="ECO:0000256" key="3">
    <source>
        <dbReference type="ARBA" id="ARBA00023125"/>
    </source>
</evidence>
<dbReference type="AlphaFoldDB" id="A0A1B4V4J5"/>
<dbReference type="GO" id="GO:0003727">
    <property type="term" value="F:single-stranded RNA binding"/>
    <property type="evidence" value="ECO:0007669"/>
    <property type="project" value="InterPro"/>
</dbReference>
<accession>A0A1B4V4J5</accession>
<dbReference type="GO" id="GO:0034605">
    <property type="term" value="P:cellular response to heat"/>
    <property type="evidence" value="ECO:0007669"/>
    <property type="project" value="InterPro"/>
</dbReference>
<dbReference type="PIRSF" id="PIRSF016821">
    <property type="entry name" value="HSP15"/>
    <property type="match status" value="1"/>
</dbReference>
<dbReference type="SMART" id="SM00363">
    <property type="entry name" value="S4"/>
    <property type="match status" value="1"/>
</dbReference>
<feature type="region of interest" description="Disordered" evidence="5">
    <location>
        <begin position="110"/>
        <end position="133"/>
    </location>
</feature>
<keyword evidence="2 4" id="KW-0694">RNA-binding</keyword>
<dbReference type="Gene3D" id="3.10.290.10">
    <property type="entry name" value="RNA-binding S4 domain"/>
    <property type="match status" value="1"/>
</dbReference>
<dbReference type="EMBL" id="AP014936">
    <property type="protein sequence ID" value="BAU47472.1"/>
    <property type="molecule type" value="Genomic_DNA"/>
</dbReference>
<evidence type="ECO:0000313" key="8">
    <source>
        <dbReference type="Proteomes" id="UP000218899"/>
    </source>
</evidence>
<evidence type="ECO:0000256" key="1">
    <source>
        <dbReference type="ARBA" id="ARBA00008396"/>
    </source>
</evidence>
<dbReference type="InterPro" id="IPR002942">
    <property type="entry name" value="S4_RNA-bd"/>
</dbReference>
<organism evidence="7 8">
    <name type="scientific">Sulfurifustis variabilis</name>
    <dbReference type="NCBI Taxonomy" id="1675686"/>
    <lineage>
        <taxon>Bacteria</taxon>
        <taxon>Pseudomonadati</taxon>
        <taxon>Pseudomonadota</taxon>
        <taxon>Gammaproteobacteria</taxon>
        <taxon>Acidiferrobacterales</taxon>
        <taxon>Acidiferrobacteraceae</taxon>
        <taxon>Sulfurifustis</taxon>
    </lineage>
</organism>
<dbReference type="SUPFAM" id="SSF55174">
    <property type="entry name" value="Alpha-L RNA-binding motif"/>
    <property type="match status" value="1"/>
</dbReference>
<keyword evidence="3 4" id="KW-0238">DNA-binding</keyword>
<evidence type="ECO:0000256" key="4">
    <source>
        <dbReference type="PIRNR" id="PIRNR016821"/>
    </source>
</evidence>
<dbReference type="GO" id="GO:0043023">
    <property type="term" value="F:ribosomal large subunit binding"/>
    <property type="evidence" value="ECO:0007669"/>
    <property type="project" value="InterPro"/>
</dbReference>
<name>A0A1B4V4J5_9GAMM</name>
<gene>
    <name evidence="7" type="ORF">SVA_0893</name>
</gene>
<dbReference type="InterPro" id="IPR036986">
    <property type="entry name" value="S4_RNA-bd_sf"/>
</dbReference>
<proteinExistence type="inferred from homology"/>
<comment type="similarity">
    <text evidence="1 4">Belongs to the HSP15 family.</text>
</comment>
<dbReference type="Pfam" id="PF01479">
    <property type="entry name" value="S4"/>
    <property type="match status" value="1"/>
</dbReference>